<sequence length="424" mass="46794">MKVLIVGAGLGGLASALVLSGDGHEVTVLDSAPQFGEVGAGIRVPPNSSRLLERWGVDFGKVKKSKSSRYHFVRWKDGSTITEFSFGSDAQDTYGSPYYLVHRADLHKGLIEAAAKAGVTVLPDHAVVEYDLDEPSVKTSAGKVFTADLLIAADGIKSLARAKLLGKEERPRDTGDLAYRILIDGKKMKEDPELADLMNHPCTTSWCGPDAHLVGYPIRNEELYNIVVCATCRDEDFKPEDGWIAKGSPEEFVQRFASWCPQVTKLTKLSPAFLKWKLFDLPVLETWVSSSGKACLLGDSCHPMLPYLAQGAAQCFEDAACLAECIKNEPDLKTALKKYEELRVPRTAIIQENTRKHQHLLHIDDGEQQRARDAQLKTPGANNPVFWGDADRRQWLFGYDAQMVAKAGFDKFPSSLSANYIKSH</sequence>
<evidence type="ECO:0000256" key="4">
    <source>
        <dbReference type="ARBA" id="ARBA00023002"/>
    </source>
</evidence>
<organism evidence="8 9">
    <name type="scientific">Trichomonascus ciferrii</name>
    <dbReference type="NCBI Taxonomy" id="44093"/>
    <lineage>
        <taxon>Eukaryota</taxon>
        <taxon>Fungi</taxon>
        <taxon>Dikarya</taxon>
        <taxon>Ascomycota</taxon>
        <taxon>Saccharomycotina</taxon>
        <taxon>Dipodascomycetes</taxon>
        <taxon>Dipodascales</taxon>
        <taxon>Trichomonascaceae</taxon>
        <taxon>Trichomonascus</taxon>
        <taxon>Trichomonascus ciferrii complex</taxon>
    </lineage>
</organism>
<keyword evidence="6" id="KW-0732">Signal</keyword>
<evidence type="ECO:0000256" key="5">
    <source>
        <dbReference type="ARBA" id="ARBA00023033"/>
    </source>
</evidence>
<feature type="signal peptide" evidence="6">
    <location>
        <begin position="1"/>
        <end position="16"/>
    </location>
</feature>
<dbReference type="InterPro" id="IPR050493">
    <property type="entry name" value="FAD-dep_Monooxygenase_BioMet"/>
</dbReference>
<dbReference type="InterPro" id="IPR036188">
    <property type="entry name" value="FAD/NAD-bd_sf"/>
</dbReference>
<keyword evidence="3" id="KW-0274">FAD</keyword>
<evidence type="ECO:0000259" key="7">
    <source>
        <dbReference type="Pfam" id="PF01494"/>
    </source>
</evidence>
<proteinExistence type="inferred from homology"/>
<evidence type="ECO:0000313" key="9">
    <source>
        <dbReference type="Proteomes" id="UP000761534"/>
    </source>
</evidence>
<dbReference type="GO" id="GO:0071949">
    <property type="term" value="F:FAD binding"/>
    <property type="evidence" value="ECO:0007669"/>
    <property type="project" value="InterPro"/>
</dbReference>
<keyword evidence="4" id="KW-0560">Oxidoreductase</keyword>
<comment type="similarity">
    <text evidence="1">Belongs to the paxM FAD-dependent monooxygenase family.</text>
</comment>
<feature type="chain" id="PRO_5024944869" description="FAD-binding domain-containing protein" evidence="6">
    <location>
        <begin position="17"/>
        <end position="424"/>
    </location>
</feature>
<dbReference type="PANTHER" id="PTHR13789:SF147">
    <property type="entry name" value="PUTATIVE (AFU_ORTHOLOGUE AFUA_2G01950)-RELATED"/>
    <property type="match status" value="1"/>
</dbReference>
<dbReference type="Gene3D" id="3.50.50.60">
    <property type="entry name" value="FAD/NAD(P)-binding domain"/>
    <property type="match status" value="1"/>
</dbReference>
<gene>
    <name evidence="8" type="ORF">TRICI_002730</name>
</gene>
<evidence type="ECO:0000313" key="8">
    <source>
        <dbReference type="EMBL" id="KAA8915121.1"/>
    </source>
</evidence>
<dbReference type="VEuPathDB" id="FungiDB:TRICI_002730"/>
<keyword evidence="2" id="KW-0285">Flavoprotein</keyword>
<evidence type="ECO:0000256" key="1">
    <source>
        <dbReference type="ARBA" id="ARBA00007992"/>
    </source>
</evidence>
<dbReference type="SUPFAM" id="SSF51905">
    <property type="entry name" value="FAD/NAD(P)-binding domain"/>
    <property type="match status" value="1"/>
</dbReference>
<dbReference type="Pfam" id="PF01494">
    <property type="entry name" value="FAD_binding_3"/>
    <property type="match status" value="1"/>
</dbReference>
<dbReference type="GO" id="GO:0004497">
    <property type="term" value="F:monooxygenase activity"/>
    <property type="evidence" value="ECO:0007669"/>
    <property type="project" value="UniProtKB-KW"/>
</dbReference>
<name>A0A642V5Z7_9ASCO</name>
<accession>A0A642V5Z7</accession>
<feature type="domain" description="FAD-binding" evidence="7">
    <location>
        <begin position="2"/>
        <end position="345"/>
    </location>
</feature>
<dbReference type="PANTHER" id="PTHR13789">
    <property type="entry name" value="MONOOXYGENASE"/>
    <property type="match status" value="1"/>
</dbReference>
<dbReference type="Proteomes" id="UP000761534">
    <property type="component" value="Unassembled WGS sequence"/>
</dbReference>
<evidence type="ECO:0000256" key="3">
    <source>
        <dbReference type="ARBA" id="ARBA00022827"/>
    </source>
</evidence>
<dbReference type="PRINTS" id="PR00420">
    <property type="entry name" value="RNGMNOXGNASE"/>
</dbReference>
<protein>
    <recommendedName>
        <fullName evidence="7">FAD-binding domain-containing protein</fullName>
    </recommendedName>
</protein>
<dbReference type="FunFam" id="3.50.50.60:FF:000115">
    <property type="entry name" value="Salicylate hydroxylase, putative"/>
    <property type="match status" value="1"/>
</dbReference>
<evidence type="ECO:0000256" key="2">
    <source>
        <dbReference type="ARBA" id="ARBA00022630"/>
    </source>
</evidence>
<keyword evidence="5" id="KW-0503">Monooxygenase</keyword>
<dbReference type="AlphaFoldDB" id="A0A642V5Z7"/>
<comment type="caution">
    <text evidence="8">The sequence shown here is derived from an EMBL/GenBank/DDBJ whole genome shotgun (WGS) entry which is preliminary data.</text>
</comment>
<dbReference type="EMBL" id="SWFS01000184">
    <property type="protein sequence ID" value="KAA8915121.1"/>
    <property type="molecule type" value="Genomic_DNA"/>
</dbReference>
<keyword evidence="9" id="KW-1185">Reference proteome</keyword>
<evidence type="ECO:0000256" key="6">
    <source>
        <dbReference type="SAM" id="SignalP"/>
    </source>
</evidence>
<dbReference type="SUPFAM" id="SSF54373">
    <property type="entry name" value="FAD-linked reductases, C-terminal domain"/>
    <property type="match status" value="1"/>
</dbReference>
<dbReference type="OrthoDB" id="16820at2759"/>
<dbReference type="InterPro" id="IPR002938">
    <property type="entry name" value="FAD-bd"/>
</dbReference>
<reference evidence="8" key="1">
    <citation type="journal article" date="2019" name="G3 (Bethesda)">
        <title>Genome Assemblies of Two Rare Opportunistic Yeast Pathogens: Diutina rugosa (syn. Candida rugosa) and Trichomonascus ciferrii (syn. Candida ciferrii).</title>
        <authorList>
            <person name="Mixao V."/>
            <person name="Saus E."/>
            <person name="Hansen A.P."/>
            <person name="Lass-Florl C."/>
            <person name="Gabaldon T."/>
        </authorList>
    </citation>
    <scope>NUCLEOTIDE SEQUENCE</scope>
    <source>
        <strain evidence="8">CBS 4856</strain>
    </source>
</reference>